<evidence type="ECO:0000256" key="5">
    <source>
        <dbReference type="SAM" id="Phobius"/>
    </source>
</evidence>
<proteinExistence type="predicted"/>
<dbReference type="EMBL" id="CAJNYD010000968">
    <property type="protein sequence ID" value="CAF3308668.1"/>
    <property type="molecule type" value="Genomic_DNA"/>
</dbReference>
<dbReference type="SUPFAM" id="SSF103473">
    <property type="entry name" value="MFS general substrate transporter"/>
    <property type="match status" value="1"/>
</dbReference>
<gene>
    <name evidence="8" type="ORF">HFQ381_LOCUS21791</name>
    <name evidence="7" type="ORF">LUA448_LOCUS8765</name>
    <name evidence="6" type="ORF">TIS948_LOCUS10821</name>
</gene>
<evidence type="ECO:0000313" key="7">
    <source>
        <dbReference type="EMBL" id="CAF3308668.1"/>
    </source>
</evidence>
<sequence>MVAHVRTSLSSIFLALALYFLQGMSLGVASSIPLFLIAHGATWKDIGTLNFASYPFSLKLLWAPIIDVLYVKSFGRRKSWLVPVQFSAAAILFLFSFYVESFVENVRIVLLTIILFAIVFLTATQDVCADGLAISLFTLTNPQWASTSQTVGQTMGNFIGSSFLLTFESANFTNRFIREPLSIAPKETGLFSLEQFIRFVALAFLIVTTCLIFFFREKEDLPTSDDEETESLSLIDTYLSIFKLFKKKCIQQLTLVSLLAPMGLVAISSMTWLALISQGVPRENLALISIPVTIVTIVAPLTIRHTELPLRWFAGSYIAYIITGMPIAVYVYYTPSMISAGYYYPILILLLSCNKFFQALRFAAQIGFFASISEPRIGGTYMTLLVTLQNLGFAIHSSIILYVSHWLPKNYDFVIATGICTIIGIIWLGFSIRTLNQLQEIPTHEWYLLPIKHSDDVMTSNNHRTSLIEDESTSRII</sequence>
<protein>
    <recommendedName>
        <fullName evidence="10">Acetyl-coenzyme A transporter 1</fullName>
    </recommendedName>
</protein>
<evidence type="ECO:0000256" key="4">
    <source>
        <dbReference type="ARBA" id="ARBA00023136"/>
    </source>
</evidence>
<dbReference type="Proteomes" id="UP000663833">
    <property type="component" value="Unassembled WGS sequence"/>
</dbReference>
<name>A0A820QMF5_9BILA</name>
<dbReference type="PANTHER" id="PTHR12778:SF9">
    <property type="entry name" value="ACETYL-COENZYME A TRANSPORTER 1"/>
    <property type="match status" value="1"/>
</dbReference>
<dbReference type="GO" id="GO:0008521">
    <property type="term" value="F:acetyl-CoA transmembrane transporter activity"/>
    <property type="evidence" value="ECO:0007669"/>
    <property type="project" value="InterPro"/>
</dbReference>
<dbReference type="Proteomes" id="UP000663851">
    <property type="component" value="Unassembled WGS sequence"/>
</dbReference>
<dbReference type="GO" id="GO:0016020">
    <property type="term" value="C:membrane"/>
    <property type="evidence" value="ECO:0007669"/>
    <property type="project" value="UniProtKB-SubCell"/>
</dbReference>
<feature type="transmembrane region" description="Helical" evidence="5">
    <location>
        <begin position="196"/>
        <end position="215"/>
    </location>
</feature>
<feature type="transmembrane region" description="Helical" evidence="5">
    <location>
        <begin position="413"/>
        <end position="430"/>
    </location>
</feature>
<evidence type="ECO:0000313" key="6">
    <source>
        <dbReference type="EMBL" id="CAF3171164.1"/>
    </source>
</evidence>
<feature type="transmembrane region" description="Helical" evidence="5">
    <location>
        <begin position="80"/>
        <end position="99"/>
    </location>
</feature>
<organism evidence="8 9">
    <name type="scientific">Rotaria socialis</name>
    <dbReference type="NCBI Taxonomy" id="392032"/>
    <lineage>
        <taxon>Eukaryota</taxon>
        <taxon>Metazoa</taxon>
        <taxon>Spiralia</taxon>
        <taxon>Gnathifera</taxon>
        <taxon>Rotifera</taxon>
        <taxon>Eurotatoria</taxon>
        <taxon>Bdelloidea</taxon>
        <taxon>Philodinida</taxon>
        <taxon>Philodinidae</taxon>
        <taxon>Rotaria</taxon>
    </lineage>
</organism>
<dbReference type="AlphaFoldDB" id="A0A820QMF5"/>
<feature type="transmembrane region" description="Helical" evidence="5">
    <location>
        <begin position="253"/>
        <end position="273"/>
    </location>
</feature>
<evidence type="ECO:0008006" key="10">
    <source>
        <dbReference type="Google" id="ProtNLM"/>
    </source>
</evidence>
<evidence type="ECO:0000256" key="1">
    <source>
        <dbReference type="ARBA" id="ARBA00004141"/>
    </source>
</evidence>
<feature type="transmembrane region" description="Helical" evidence="5">
    <location>
        <begin position="285"/>
        <end position="303"/>
    </location>
</feature>
<dbReference type="GO" id="GO:0035348">
    <property type="term" value="P:acetyl-CoA transmembrane transport"/>
    <property type="evidence" value="ECO:0007669"/>
    <property type="project" value="InterPro"/>
</dbReference>
<dbReference type="InterPro" id="IPR036259">
    <property type="entry name" value="MFS_trans_sf"/>
</dbReference>
<evidence type="ECO:0000313" key="9">
    <source>
        <dbReference type="Proteomes" id="UP000663851"/>
    </source>
</evidence>
<keyword evidence="3 5" id="KW-1133">Transmembrane helix</keyword>
<comment type="caution">
    <text evidence="8">The sequence shown here is derived from an EMBL/GenBank/DDBJ whole genome shotgun (WGS) entry which is preliminary data.</text>
</comment>
<feature type="transmembrane region" description="Helical" evidence="5">
    <location>
        <begin position="106"/>
        <end position="123"/>
    </location>
</feature>
<feature type="transmembrane region" description="Helical" evidence="5">
    <location>
        <begin position="310"/>
        <end position="330"/>
    </location>
</feature>
<dbReference type="InterPro" id="IPR004752">
    <property type="entry name" value="AmpG_permease/AT-1"/>
</dbReference>
<evidence type="ECO:0000256" key="3">
    <source>
        <dbReference type="ARBA" id="ARBA00022989"/>
    </source>
</evidence>
<dbReference type="EMBL" id="CAJNXB010001490">
    <property type="protein sequence ID" value="CAF3171164.1"/>
    <property type="molecule type" value="Genomic_DNA"/>
</dbReference>
<evidence type="ECO:0000256" key="2">
    <source>
        <dbReference type="ARBA" id="ARBA00022692"/>
    </source>
</evidence>
<dbReference type="EMBL" id="CAJOBO010001989">
    <property type="protein sequence ID" value="CAF4423848.1"/>
    <property type="molecule type" value="Genomic_DNA"/>
</dbReference>
<feature type="transmembrane region" description="Helical" evidence="5">
    <location>
        <begin position="381"/>
        <end position="407"/>
    </location>
</feature>
<dbReference type="PANTHER" id="PTHR12778">
    <property type="entry name" value="SOLUTE CARRIER FAMILY 33 ACETYL-COA TRANSPORTER -RELATED"/>
    <property type="match status" value="1"/>
</dbReference>
<comment type="subcellular location">
    <subcellularLocation>
        <location evidence="1">Membrane</location>
        <topology evidence="1">Multi-pass membrane protein</topology>
    </subcellularLocation>
</comment>
<keyword evidence="4 5" id="KW-0472">Membrane</keyword>
<dbReference type="Pfam" id="PF13000">
    <property type="entry name" value="Acatn"/>
    <property type="match status" value="2"/>
</dbReference>
<dbReference type="OrthoDB" id="6415790at2759"/>
<dbReference type="Proteomes" id="UP000663825">
    <property type="component" value="Unassembled WGS sequence"/>
</dbReference>
<evidence type="ECO:0000313" key="8">
    <source>
        <dbReference type="EMBL" id="CAF4423848.1"/>
    </source>
</evidence>
<feature type="transmembrane region" description="Helical" evidence="5">
    <location>
        <begin position="342"/>
        <end position="360"/>
    </location>
</feature>
<reference evidence="8" key="1">
    <citation type="submission" date="2021-02" db="EMBL/GenBank/DDBJ databases">
        <authorList>
            <person name="Nowell W R."/>
        </authorList>
    </citation>
    <scope>NUCLEOTIDE SEQUENCE</scope>
</reference>
<dbReference type="Gene3D" id="1.20.1250.20">
    <property type="entry name" value="MFS general substrate transporter like domains"/>
    <property type="match status" value="1"/>
</dbReference>
<keyword evidence="2 5" id="KW-0812">Transmembrane</keyword>
<dbReference type="InterPro" id="IPR024371">
    <property type="entry name" value="AcetylCoA_trans_1-like"/>
</dbReference>
<accession>A0A820QMF5</accession>